<reference evidence="4" key="3">
    <citation type="journal article" date="2011" name="PLoS ONE">
        <title>Genome sequence of a mesophilic hydrogenotrophic methanogen Methanocella paludicola, the first cultivated representative of the order Methanocellales.</title>
        <authorList>
            <person name="Sakai S."/>
            <person name="Takaki Y."/>
            <person name="Shimamura S."/>
            <person name="Sekine M."/>
            <person name="Tajima T."/>
            <person name="Kosugi H."/>
            <person name="Ichikawa N."/>
            <person name="Tasumi E."/>
            <person name="Hiraki A.T."/>
            <person name="Shimizu A."/>
            <person name="Kato Y."/>
            <person name="Nishiko R."/>
            <person name="Mori K."/>
            <person name="Fujita N."/>
            <person name="Imachi H."/>
            <person name="Takai K."/>
        </authorList>
    </citation>
    <scope>NUCLEOTIDE SEQUENCE [LARGE SCALE GENOMIC DNA]</scope>
    <source>
        <strain evidence="4">DSM 17711 / JCM 13418 / NBRC 101707 / SANAE</strain>
    </source>
</reference>
<name>D1YZK6_METPS</name>
<feature type="domain" description="SWIM-type" evidence="2">
    <location>
        <begin position="63"/>
        <end position="98"/>
    </location>
</feature>
<evidence type="ECO:0000256" key="1">
    <source>
        <dbReference type="PROSITE-ProRule" id="PRU00325"/>
    </source>
</evidence>
<evidence type="ECO:0000313" key="4">
    <source>
        <dbReference type="Proteomes" id="UP000001882"/>
    </source>
</evidence>
<dbReference type="Pfam" id="PF04434">
    <property type="entry name" value="SWIM"/>
    <property type="match status" value="1"/>
</dbReference>
<keyword evidence="1" id="KW-0862">Zinc</keyword>
<dbReference type="InParanoid" id="D1YZK6"/>
<reference evidence="3 4" key="1">
    <citation type="journal article" date="2007" name="Appl. Environ. Microbiol.">
        <title>Isolation of key methanogens for global methane emission from rice paddy fields: a novel isolate affiliated with the clone cluster rice cluster I.</title>
        <authorList>
            <person name="Sakai S."/>
            <person name="Imachi H."/>
            <person name="Sekiguchi Y."/>
            <person name="Ohashi A."/>
            <person name="Harada H."/>
            <person name="Kamagata Y."/>
        </authorList>
    </citation>
    <scope>NUCLEOTIDE SEQUENCE [LARGE SCALE GENOMIC DNA]</scope>
    <source>
        <strain evidence="4">DSM 17711 / JCM 13418 / NBRC 101707 / SANAE</strain>
    </source>
</reference>
<dbReference type="GO" id="GO:0008270">
    <property type="term" value="F:zinc ion binding"/>
    <property type="evidence" value="ECO:0007669"/>
    <property type="project" value="UniProtKB-KW"/>
</dbReference>
<accession>D1YZK6</accession>
<sequence length="333" mass="39089">MPASAPPALRDLKSLTDEQVSELFEDRIMERGIKYFEQGRILRPFVYRDSIMAECQGTLPENYYIRVDLRGGNMVASCTCPYALGYCKHIAAVLYGWLKKPGMFKDLGQSEDLLKKMDKGPLVETIIDMIKYDPDVVYVINLRLLPRPELPGFVEREMKNIFSEEFVDYLNVREIVKKLDIFREYASDIYQEGDIGTAMVVLRPVIEAIIDNYTNLDDTDGLMRNFFAAVMDLYGDIIPNYRMEGERRRFMNQALEWYMLAEWGLERVLRNFIRKETERLKEQKFMVNSVELRLADYKKSFITMGPKYSEEYEYVEERLERLEGLRADIKGHI</sequence>
<keyword evidence="1" id="KW-0863">Zinc-finger</keyword>
<dbReference type="GeneID" id="8681696"/>
<organism evidence="3 4">
    <name type="scientific">Methanocella paludicola (strain DSM 17711 / JCM 13418 / NBRC 101707 / SANAE)</name>
    <dbReference type="NCBI Taxonomy" id="304371"/>
    <lineage>
        <taxon>Archaea</taxon>
        <taxon>Methanobacteriati</taxon>
        <taxon>Methanobacteriota</taxon>
        <taxon>Stenosarchaea group</taxon>
        <taxon>Methanomicrobia</taxon>
        <taxon>Methanocellales</taxon>
        <taxon>Methanocellaceae</taxon>
        <taxon>Methanocella</taxon>
    </lineage>
</organism>
<keyword evidence="1" id="KW-0479">Metal-binding</keyword>
<dbReference type="PROSITE" id="PS50966">
    <property type="entry name" value="ZF_SWIM"/>
    <property type="match status" value="1"/>
</dbReference>
<dbReference type="RefSeq" id="WP_012900556.1">
    <property type="nucleotide sequence ID" value="NC_013665.1"/>
</dbReference>
<dbReference type="eggNOG" id="arCOG03429">
    <property type="taxonomic scope" value="Archaea"/>
</dbReference>
<evidence type="ECO:0000259" key="2">
    <source>
        <dbReference type="PROSITE" id="PS50966"/>
    </source>
</evidence>
<dbReference type="InterPro" id="IPR007527">
    <property type="entry name" value="Znf_SWIM"/>
</dbReference>
<dbReference type="AlphaFoldDB" id="D1YZK6"/>
<dbReference type="OrthoDB" id="41163at2157"/>
<evidence type="ECO:0000313" key="3">
    <source>
        <dbReference type="EMBL" id="BAI61878.1"/>
    </source>
</evidence>
<dbReference type="STRING" id="304371.MCP_1806"/>
<dbReference type="Proteomes" id="UP000001882">
    <property type="component" value="Chromosome"/>
</dbReference>
<proteinExistence type="predicted"/>
<dbReference type="KEGG" id="mpd:MCP_1806"/>
<keyword evidence="4" id="KW-1185">Reference proteome</keyword>
<gene>
    <name evidence="3" type="ordered locus">MCP_1806</name>
</gene>
<protein>
    <recommendedName>
        <fullName evidence="2">SWIM-type domain-containing protein</fullName>
    </recommendedName>
</protein>
<dbReference type="EMBL" id="AP011532">
    <property type="protein sequence ID" value="BAI61878.1"/>
    <property type="molecule type" value="Genomic_DNA"/>
</dbReference>
<reference evidence="3 4" key="2">
    <citation type="journal article" date="2008" name="Int. J. Syst. Evol. Microbiol.">
        <title>Methanocella paludicola gen. nov., sp. nov., a methane-producing archaeon, the first isolate of the lineage 'Rice Cluster I', and proposal of the new archaeal order Methanocellales ord. nov.</title>
        <authorList>
            <person name="Sakai S."/>
            <person name="Imachi H."/>
            <person name="Hanada S."/>
            <person name="Ohashi A."/>
            <person name="Harada H."/>
            <person name="Kamagata Y."/>
        </authorList>
    </citation>
    <scope>NUCLEOTIDE SEQUENCE [LARGE SCALE GENOMIC DNA]</scope>
    <source>
        <strain evidence="4">DSM 17711 / JCM 13418 / NBRC 101707 / SANAE</strain>
    </source>
</reference>